<comment type="caution">
    <text evidence="3">The sequence shown here is derived from an EMBL/GenBank/DDBJ whole genome shotgun (WGS) entry which is preliminary data.</text>
</comment>
<protein>
    <submittedName>
        <fullName evidence="3">PHP domain-containing protein</fullName>
    </submittedName>
</protein>
<keyword evidence="4" id="KW-1185">Reference proteome</keyword>
<dbReference type="CDD" id="cd07436">
    <property type="entry name" value="PHP_PolX"/>
    <property type="match status" value="1"/>
</dbReference>
<evidence type="ECO:0000313" key="3">
    <source>
        <dbReference type="EMBL" id="MFC3687147.1"/>
    </source>
</evidence>
<dbReference type="EMBL" id="JBHRWW010000001">
    <property type="protein sequence ID" value="MFC3687147.1"/>
    <property type="molecule type" value="Genomic_DNA"/>
</dbReference>
<dbReference type="Pfam" id="PF02811">
    <property type="entry name" value="PHP"/>
    <property type="match status" value="1"/>
</dbReference>
<dbReference type="InterPro" id="IPR010996">
    <property type="entry name" value="HHH_MUS81"/>
</dbReference>
<dbReference type="InterPro" id="IPR047967">
    <property type="entry name" value="PolX_PHP"/>
</dbReference>
<dbReference type="InterPro" id="IPR027421">
    <property type="entry name" value="DNA_pol_lamdba_lyase_dom_sf"/>
</dbReference>
<dbReference type="SUPFAM" id="SSF89550">
    <property type="entry name" value="PHP domain-like"/>
    <property type="match status" value="1"/>
</dbReference>
<evidence type="ECO:0000313" key="4">
    <source>
        <dbReference type="Proteomes" id="UP001595685"/>
    </source>
</evidence>
<dbReference type="Proteomes" id="UP001595685">
    <property type="component" value="Unassembled WGS sequence"/>
</dbReference>
<sequence length="371" mass="38523">MAGRGSPAPLRGSGVPADSDPVVVELDRIAFLLERAAAATPRVAAFRKAAAVVVRTGPDEVAARTGEGTLKELPGIGDRTAGVITEVVEGGGPSGYRADLEALVAPLVAGGADLRALLQGDLHSHTDASDGGSDLATMARTAASLGHRYLAVTDHSPRLTVANGLSPARLRAQLDLVAQVQAELDADGVDLRVLTGIEVDILDDGSLDQEPELLDRLDVVVASAHSKLRMEPAAMTRRLVAAVQDPRTDILGHCTGRLLGGRNPDSPGASRGSKERPQSTFDAAAVFAAAAEAGTAVEVNARPERLDPPMDLLAVVDEAGCVVSIDSDAHAPGQLDWLELGCARVEKAGIDADRVVTTWDVERLLAWTRAG</sequence>
<accession>A0ABV7WE36</accession>
<dbReference type="PANTHER" id="PTHR36928:SF1">
    <property type="entry name" value="PHOSPHATASE YCDX-RELATED"/>
    <property type="match status" value="1"/>
</dbReference>
<dbReference type="InterPro" id="IPR016195">
    <property type="entry name" value="Pol/histidinol_Pase-like"/>
</dbReference>
<dbReference type="InterPro" id="IPR004013">
    <property type="entry name" value="PHP_dom"/>
</dbReference>
<dbReference type="PANTHER" id="PTHR36928">
    <property type="entry name" value="PHOSPHATASE YCDX-RELATED"/>
    <property type="match status" value="1"/>
</dbReference>
<reference evidence="4" key="1">
    <citation type="journal article" date="2019" name="Int. J. Syst. Evol. Microbiol.">
        <title>The Global Catalogue of Microorganisms (GCM) 10K type strain sequencing project: providing services to taxonomists for standard genome sequencing and annotation.</title>
        <authorList>
            <consortium name="The Broad Institute Genomics Platform"/>
            <consortium name="The Broad Institute Genome Sequencing Center for Infectious Disease"/>
            <person name="Wu L."/>
            <person name="Ma J."/>
        </authorList>
    </citation>
    <scope>NUCLEOTIDE SEQUENCE [LARGE SCALE GENOMIC DNA]</scope>
    <source>
        <strain evidence="4">NCAIM B.02333</strain>
    </source>
</reference>
<organism evidence="3 4">
    <name type="scientific">Aquipuribacter hungaricus</name>
    <dbReference type="NCBI Taxonomy" id="545624"/>
    <lineage>
        <taxon>Bacteria</taxon>
        <taxon>Bacillati</taxon>
        <taxon>Actinomycetota</taxon>
        <taxon>Actinomycetes</taxon>
        <taxon>Micrococcales</taxon>
        <taxon>Intrasporangiaceae</taxon>
        <taxon>Aquipuribacter</taxon>
    </lineage>
</organism>
<evidence type="ECO:0000256" key="1">
    <source>
        <dbReference type="SAM" id="MobiDB-lite"/>
    </source>
</evidence>
<dbReference type="RefSeq" id="WP_340294540.1">
    <property type="nucleotide sequence ID" value="NZ_JBBEOI010000166.1"/>
</dbReference>
<dbReference type="SMART" id="SM00481">
    <property type="entry name" value="POLIIIAc"/>
    <property type="match status" value="1"/>
</dbReference>
<dbReference type="NCBIfam" id="NF005928">
    <property type="entry name" value="PRK07945.1"/>
    <property type="match status" value="1"/>
</dbReference>
<dbReference type="SUPFAM" id="SSF47802">
    <property type="entry name" value="DNA polymerase beta, N-terminal domain-like"/>
    <property type="match status" value="1"/>
</dbReference>
<evidence type="ECO:0000259" key="2">
    <source>
        <dbReference type="SMART" id="SM00481"/>
    </source>
</evidence>
<name>A0ABV7WE36_9MICO</name>
<dbReference type="Gene3D" id="3.20.20.140">
    <property type="entry name" value="Metal-dependent hydrolases"/>
    <property type="match status" value="1"/>
</dbReference>
<dbReference type="InterPro" id="IPR050243">
    <property type="entry name" value="PHP_phosphatase"/>
</dbReference>
<gene>
    <name evidence="3" type="ORF">ACFOLH_02190</name>
</gene>
<proteinExistence type="predicted"/>
<dbReference type="InterPro" id="IPR003141">
    <property type="entry name" value="Pol/His_phosphatase_N"/>
</dbReference>
<dbReference type="Gene3D" id="1.10.150.110">
    <property type="entry name" value="DNA polymerase beta, N-terminal domain-like"/>
    <property type="match status" value="1"/>
</dbReference>
<feature type="domain" description="Polymerase/histidinol phosphatase N-terminal" evidence="2">
    <location>
        <begin position="120"/>
        <end position="203"/>
    </location>
</feature>
<feature type="region of interest" description="Disordered" evidence="1">
    <location>
        <begin position="254"/>
        <end position="277"/>
    </location>
</feature>
<dbReference type="Pfam" id="PF14716">
    <property type="entry name" value="HHH_8"/>
    <property type="match status" value="1"/>
</dbReference>